<comment type="caution">
    <text evidence="2">The sequence shown here is derived from an EMBL/GenBank/DDBJ whole genome shotgun (WGS) entry which is preliminary data.</text>
</comment>
<proteinExistence type="predicted"/>
<dbReference type="EMBL" id="PNBW01000094">
    <property type="protein sequence ID" value="TMO71844.1"/>
    <property type="molecule type" value="Genomic_DNA"/>
</dbReference>
<protein>
    <recommendedName>
        <fullName evidence="1">Amidohydrolase-related domain-containing protein</fullName>
    </recommendedName>
</protein>
<name>A0ABY2VUF0_9GAMM</name>
<sequence length="88" mass="9701">MFAQGRMSPLQAIGAATLEPAQYVGLDQHIGSIEMGKLADLVVVNGDLLKNIRDTDKISYTMINGRLFDAATMQEVGKKPRAKLYFEE</sequence>
<gene>
    <name evidence="2" type="ORF">CWC20_16665</name>
</gene>
<dbReference type="PANTHER" id="PTHR43135">
    <property type="entry name" value="ALPHA-D-RIBOSE 1-METHYLPHOSPHONATE 5-TRIPHOSPHATE DIPHOSPHATASE"/>
    <property type="match status" value="1"/>
</dbReference>
<feature type="domain" description="Amidohydrolase-related" evidence="1">
    <location>
        <begin position="5"/>
        <end position="67"/>
    </location>
</feature>
<dbReference type="InterPro" id="IPR051781">
    <property type="entry name" value="Metallo-dep_Hydrolase"/>
</dbReference>
<dbReference type="Pfam" id="PF01979">
    <property type="entry name" value="Amidohydro_1"/>
    <property type="match status" value="1"/>
</dbReference>
<dbReference type="Gene3D" id="2.30.40.10">
    <property type="entry name" value="Urease, subunit C, domain 1"/>
    <property type="match status" value="1"/>
</dbReference>
<reference evidence="2 3" key="1">
    <citation type="submission" date="2018-01" db="EMBL/GenBank/DDBJ databases">
        <authorList>
            <person name="Paulsen S."/>
            <person name="Gram L.K."/>
        </authorList>
    </citation>
    <scope>NUCLEOTIDE SEQUENCE [LARGE SCALE GENOMIC DNA]</scope>
    <source>
        <strain evidence="2 3">S3895</strain>
    </source>
</reference>
<dbReference type="Proteomes" id="UP000307164">
    <property type="component" value="Unassembled WGS sequence"/>
</dbReference>
<keyword evidence="3" id="KW-1185">Reference proteome</keyword>
<dbReference type="SUPFAM" id="SSF51338">
    <property type="entry name" value="Composite domain of metallo-dependent hydrolases"/>
    <property type="match status" value="1"/>
</dbReference>
<evidence type="ECO:0000313" key="2">
    <source>
        <dbReference type="EMBL" id="TMO71844.1"/>
    </source>
</evidence>
<organism evidence="2 3">
    <name type="scientific">Pseudoalteromonas aurantia</name>
    <dbReference type="NCBI Taxonomy" id="43654"/>
    <lineage>
        <taxon>Bacteria</taxon>
        <taxon>Pseudomonadati</taxon>
        <taxon>Pseudomonadota</taxon>
        <taxon>Gammaproteobacteria</taxon>
        <taxon>Alteromonadales</taxon>
        <taxon>Pseudoalteromonadaceae</taxon>
        <taxon>Pseudoalteromonas</taxon>
    </lineage>
</organism>
<reference evidence="3" key="2">
    <citation type="submission" date="2019-06" db="EMBL/GenBank/DDBJ databases">
        <title>Co-occurence of chitin degradation, pigmentation and bioactivity in marine Pseudoalteromonas.</title>
        <authorList>
            <person name="Sonnenschein E.C."/>
            <person name="Bech P.K."/>
        </authorList>
    </citation>
    <scope>NUCLEOTIDE SEQUENCE [LARGE SCALE GENOMIC DNA]</scope>
    <source>
        <strain evidence="3">S3895</strain>
    </source>
</reference>
<dbReference type="PANTHER" id="PTHR43135:SF3">
    <property type="entry name" value="ALPHA-D-RIBOSE 1-METHYLPHOSPHONATE 5-TRIPHOSPHATE DIPHOSPHATASE"/>
    <property type="match status" value="1"/>
</dbReference>
<dbReference type="InterPro" id="IPR006680">
    <property type="entry name" value="Amidohydro-rel"/>
</dbReference>
<dbReference type="Gene3D" id="3.20.20.140">
    <property type="entry name" value="Metal-dependent hydrolases"/>
    <property type="match status" value="1"/>
</dbReference>
<dbReference type="InterPro" id="IPR011059">
    <property type="entry name" value="Metal-dep_hydrolase_composite"/>
</dbReference>
<accession>A0ABY2VUF0</accession>
<evidence type="ECO:0000313" key="3">
    <source>
        <dbReference type="Proteomes" id="UP000307164"/>
    </source>
</evidence>
<evidence type="ECO:0000259" key="1">
    <source>
        <dbReference type="Pfam" id="PF01979"/>
    </source>
</evidence>